<gene>
    <name evidence="1" type="primary">ORF24147</name>
</gene>
<organism evidence="1">
    <name type="scientific">Arion vulgaris</name>
    <dbReference type="NCBI Taxonomy" id="1028688"/>
    <lineage>
        <taxon>Eukaryota</taxon>
        <taxon>Metazoa</taxon>
        <taxon>Spiralia</taxon>
        <taxon>Lophotrochozoa</taxon>
        <taxon>Mollusca</taxon>
        <taxon>Gastropoda</taxon>
        <taxon>Heterobranchia</taxon>
        <taxon>Euthyneura</taxon>
        <taxon>Panpulmonata</taxon>
        <taxon>Eupulmonata</taxon>
        <taxon>Stylommatophora</taxon>
        <taxon>Helicina</taxon>
        <taxon>Arionoidea</taxon>
        <taxon>Arionidae</taxon>
        <taxon>Arion</taxon>
    </lineage>
</organism>
<feature type="non-terminal residue" evidence="1">
    <location>
        <position position="1"/>
    </location>
</feature>
<dbReference type="EMBL" id="HACG01008145">
    <property type="protein sequence ID" value="CEK55010.1"/>
    <property type="molecule type" value="Transcribed_RNA"/>
</dbReference>
<proteinExistence type="predicted"/>
<reference evidence="1" key="1">
    <citation type="submission" date="2014-12" db="EMBL/GenBank/DDBJ databases">
        <title>Insight into the proteome of Arion vulgaris.</title>
        <authorList>
            <person name="Aradska J."/>
            <person name="Bulat T."/>
            <person name="Smidak R."/>
            <person name="Sarate P."/>
            <person name="Gangsoo J."/>
            <person name="Sialana F."/>
            <person name="Bilban M."/>
            <person name="Lubec G."/>
        </authorList>
    </citation>
    <scope>NUCLEOTIDE SEQUENCE</scope>
    <source>
        <tissue evidence="1">Skin</tissue>
    </source>
</reference>
<dbReference type="AlphaFoldDB" id="A0A0B6YHM5"/>
<sequence length="101" mass="11750">LKELEAQPCHLKGKIQEIELEENVKLATEGDTVRKVPRKKENIDEKSSKVELHEYIDSREKITEELIQLRTQLECEREGNTNLKIQINGLELDLSGKWIPE</sequence>
<name>A0A0B6YHM5_9EUPU</name>
<evidence type="ECO:0000313" key="1">
    <source>
        <dbReference type="EMBL" id="CEK55010.1"/>
    </source>
</evidence>
<feature type="non-terminal residue" evidence="1">
    <location>
        <position position="101"/>
    </location>
</feature>
<accession>A0A0B6YHM5</accession>
<protein>
    <submittedName>
        <fullName evidence="1">Uncharacterized protein</fullName>
    </submittedName>
</protein>